<dbReference type="PROSITE" id="PS51007">
    <property type="entry name" value="CYTC"/>
    <property type="match status" value="2"/>
</dbReference>
<accession>A0A0K0Y4F6</accession>
<dbReference type="Pfam" id="PF00034">
    <property type="entry name" value="Cytochrom_C"/>
    <property type="match status" value="1"/>
</dbReference>
<dbReference type="EMBL" id="CP012160">
    <property type="protein sequence ID" value="AKS45878.1"/>
    <property type="molecule type" value="Genomic_DNA"/>
</dbReference>
<evidence type="ECO:0000313" key="2">
    <source>
        <dbReference type="Proteomes" id="UP000067444"/>
    </source>
</evidence>
<keyword evidence="2" id="KW-1185">Reference proteome</keyword>
<dbReference type="Proteomes" id="UP000067444">
    <property type="component" value="Chromosome"/>
</dbReference>
<dbReference type="InterPro" id="IPR009056">
    <property type="entry name" value="Cyt_c-like_dom"/>
</dbReference>
<dbReference type="GO" id="GO:0009055">
    <property type="term" value="F:electron transfer activity"/>
    <property type="evidence" value="ECO:0007669"/>
    <property type="project" value="InterPro"/>
</dbReference>
<sequence>MSKSLNLFLPAIGGTALMLGGAYGFTSRDYAEQKIESLEIQVEQSTASAADAVANARAAEAEIEVLAAERDELQVIAAAGGGLTQPAPVAEAVYGLGREALPEEIAAWDVDILPDGRGLPVGSGDVWTGEEIFVEQCAACHGDFAEGSGNWPVLAGGFGTLSDEDPVKTIGSYWPYLSTSWDYINRSMPFGNAGTLSADDTYAIVAYILYSNDLIDDDFVLSNETFMDVELPNAGGFVLDDRADTEYTVWRAEPCMTGCKEGVEITMHASVVDVTPETEEEAAAEEAAVVTEPAVEGAAVETEAAVDPALIEAGQSAFRQCSACHEVGENASNRTGPELNGLLGRSIGSIDGFRYSSVMSDAGEAGDTWTAEALDAFLTDPRGVMSGTKMAFRGVRNPEDIAAIIAYIQSVGSE</sequence>
<reference evidence="1 2" key="1">
    <citation type="journal article" date="2015" name="Genome Announc.">
        <title>Closed Genome Sequence of Octadecabacter temperatus SB1, the First Mesophilic Species of the Genus Octadecabacter.</title>
        <authorList>
            <person name="Voget S."/>
            <person name="Billerbeck S."/>
            <person name="Simon M."/>
            <person name="Daniel R."/>
        </authorList>
    </citation>
    <scope>NUCLEOTIDE SEQUENCE [LARGE SCALE GENOMIC DNA]</scope>
    <source>
        <strain evidence="1 2">SB1</strain>
    </source>
</reference>
<organism evidence="1 2">
    <name type="scientific">Octadecabacter temperatus</name>
    <dbReference type="NCBI Taxonomy" id="1458307"/>
    <lineage>
        <taxon>Bacteria</taxon>
        <taxon>Pseudomonadati</taxon>
        <taxon>Pseudomonadota</taxon>
        <taxon>Alphaproteobacteria</taxon>
        <taxon>Rhodobacterales</taxon>
        <taxon>Roseobacteraceae</taxon>
        <taxon>Octadecabacter</taxon>
    </lineage>
</organism>
<dbReference type="PANTHER" id="PTHR11961">
    <property type="entry name" value="CYTOCHROME C"/>
    <property type="match status" value="1"/>
</dbReference>
<dbReference type="RefSeq" id="WP_049834225.1">
    <property type="nucleotide sequence ID" value="NZ_CP012160.1"/>
</dbReference>
<proteinExistence type="predicted"/>
<dbReference type="InterPro" id="IPR036909">
    <property type="entry name" value="Cyt_c-like_dom_sf"/>
</dbReference>
<protein>
    <submittedName>
        <fullName evidence="1">Cytochrome c2</fullName>
    </submittedName>
</protein>
<dbReference type="GO" id="GO:0020037">
    <property type="term" value="F:heme binding"/>
    <property type="evidence" value="ECO:0007669"/>
    <property type="project" value="InterPro"/>
</dbReference>
<dbReference type="OrthoDB" id="9779283at2"/>
<evidence type="ECO:0000313" key="1">
    <source>
        <dbReference type="EMBL" id="AKS45878.1"/>
    </source>
</evidence>
<dbReference type="KEGG" id="otm:OSB_13250"/>
<dbReference type="SUPFAM" id="SSF46626">
    <property type="entry name" value="Cytochrome c"/>
    <property type="match status" value="2"/>
</dbReference>
<dbReference type="AlphaFoldDB" id="A0A0K0Y4F6"/>
<dbReference type="PRINTS" id="PR00604">
    <property type="entry name" value="CYTCHRMECIAB"/>
</dbReference>
<gene>
    <name evidence="1" type="ORF">OSB_13250</name>
</gene>
<name>A0A0K0Y4F6_9RHOB</name>
<dbReference type="InterPro" id="IPR002327">
    <property type="entry name" value="Cyt_c_1A/1B"/>
</dbReference>
<dbReference type="Gene3D" id="1.10.760.10">
    <property type="entry name" value="Cytochrome c-like domain"/>
    <property type="match status" value="2"/>
</dbReference>
<dbReference type="PATRIC" id="fig|1458307.3.peg.1341"/>
<dbReference type="STRING" id="1458307.OSB_13250"/>
<dbReference type="Pfam" id="PF13442">
    <property type="entry name" value="Cytochrome_CBB3"/>
    <property type="match status" value="1"/>
</dbReference>